<reference evidence="4" key="1">
    <citation type="submission" date="2020-05" db="EMBL/GenBank/DDBJ databases">
        <authorList>
            <person name="Chiriac C."/>
            <person name="Salcher M."/>
            <person name="Ghai R."/>
            <person name="Kavagutti S V."/>
        </authorList>
    </citation>
    <scope>NUCLEOTIDE SEQUENCE</scope>
</reference>
<feature type="region of interest" description="Disordered" evidence="2">
    <location>
        <begin position="72"/>
        <end position="94"/>
    </location>
</feature>
<dbReference type="Gene3D" id="2.30.130.110">
    <property type="match status" value="1"/>
</dbReference>
<dbReference type="CDD" id="cd11613">
    <property type="entry name" value="SAF_AH_GD"/>
    <property type="match status" value="1"/>
</dbReference>
<dbReference type="InterPro" id="IPR013974">
    <property type="entry name" value="SAF"/>
</dbReference>
<dbReference type="GO" id="GO:0019698">
    <property type="term" value="P:D-galacturonate catabolic process"/>
    <property type="evidence" value="ECO:0007669"/>
    <property type="project" value="TreeGrafter"/>
</dbReference>
<sequence>MQSAAAVVSTTASSLVDEQALNVNAKTVAAEMAIIFLSFISYPFGFHNRPCDVYGPDLGVLEGSCLSPRLPSLARSSPGAPHRGGGLPFSEPGLKAETHDLRENLAEKLHRMPPVSSPAEQRKILFLNPKDNIAVCLADINAGEKISQDGREVSAIEAIPRGHKISTADIAKGDGIIKYGERMGHATKSIATGSHVHTHNVLGDRLSTENS</sequence>
<organism evidence="4">
    <name type="scientific">freshwater metagenome</name>
    <dbReference type="NCBI Taxonomy" id="449393"/>
    <lineage>
        <taxon>unclassified sequences</taxon>
        <taxon>metagenomes</taxon>
        <taxon>ecological metagenomes</taxon>
    </lineage>
</organism>
<protein>
    <submittedName>
        <fullName evidence="4">Unannotated protein</fullName>
    </submittedName>
</protein>
<keyword evidence="1" id="KW-0456">Lyase</keyword>
<name>A0A6J7CW67_9ZZZZ</name>
<dbReference type="PANTHER" id="PTHR30536">
    <property type="entry name" value="ALTRONATE/GALACTARATE DEHYDRATASE"/>
    <property type="match status" value="1"/>
</dbReference>
<accession>A0A6J7CW67</accession>
<evidence type="ECO:0000313" key="4">
    <source>
        <dbReference type="EMBL" id="CAB4860319.1"/>
    </source>
</evidence>
<evidence type="ECO:0000259" key="3">
    <source>
        <dbReference type="SMART" id="SM00858"/>
    </source>
</evidence>
<feature type="domain" description="SAF" evidence="3">
    <location>
        <begin position="131"/>
        <end position="202"/>
    </location>
</feature>
<evidence type="ECO:0000256" key="2">
    <source>
        <dbReference type="SAM" id="MobiDB-lite"/>
    </source>
</evidence>
<gene>
    <name evidence="4" type="ORF">UFOPK3306_00382</name>
</gene>
<dbReference type="SMART" id="SM00858">
    <property type="entry name" value="SAF"/>
    <property type="match status" value="1"/>
</dbReference>
<evidence type="ECO:0000256" key="1">
    <source>
        <dbReference type="ARBA" id="ARBA00023239"/>
    </source>
</evidence>
<dbReference type="InterPro" id="IPR044144">
    <property type="entry name" value="SAF_UxaA/GarD"/>
</dbReference>
<dbReference type="AlphaFoldDB" id="A0A6J7CW67"/>
<dbReference type="EMBL" id="CAFBLI010000019">
    <property type="protein sequence ID" value="CAB4860319.1"/>
    <property type="molecule type" value="Genomic_DNA"/>
</dbReference>
<dbReference type="GO" id="GO:0016829">
    <property type="term" value="F:lyase activity"/>
    <property type="evidence" value="ECO:0007669"/>
    <property type="project" value="UniProtKB-KW"/>
</dbReference>
<dbReference type="Pfam" id="PF08666">
    <property type="entry name" value="SAF"/>
    <property type="match status" value="1"/>
</dbReference>
<proteinExistence type="predicted"/>
<dbReference type="PANTHER" id="PTHR30536:SF5">
    <property type="entry name" value="ALTRONATE DEHYDRATASE"/>
    <property type="match status" value="1"/>
</dbReference>
<dbReference type="InterPro" id="IPR052172">
    <property type="entry name" value="UxaA_altronate/galactarate_dh"/>
</dbReference>